<evidence type="ECO:0000256" key="6">
    <source>
        <dbReference type="ARBA" id="ARBA00022968"/>
    </source>
</evidence>
<accession>K8ELK2</accession>
<comment type="similarity">
    <text evidence="2">Belongs to the glycosyltransferase 29 family.</text>
</comment>
<dbReference type="KEGG" id="bpg:Bathy12g03090"/>
<dbReference type="Proteomes" id="UP000198341">
    <property type="component" value="Chromosome 12"/>
</dbReference>
<dbReference type="InterPro" id="IPR001675">
    <property type="entry name" value="Glyco_trans_29"/>
</dbReference>
<dbReference type="PANTHER" id="PTHR11987:SF36">
    <property type="entry name" value="SIA-ALPHA-2,3-GAL-BETA-1,4-GLCNAC-R:ALPHA 2,8-SIALYLTRANSFERASE"/>
    <property type="match status" value="1"/>
</dbReference>
<dbReference type="CDD" id="cd19952">
    <property type="entry name" value="GT29"/>
    <property type="match status" value="1"/>
</dbReference>
<evidence type="ECO:0000256" key="5">
    <source>
        <dbReference type="ARBA" id="ARBA00022692"/>
    </source>
</evidence>
<evidence type="ECO:0000256" key="3">
    <source>
        <dbReference type="ARBA" id="ARBA00022676"/>
    </source>
</evidence>
<feature type="compositionally biased region" description="Low complexity" evidence="11">
    <location>
        <begin position="511"/>
        <end position="526"/>
    </location>
</feature>
<feature type="compositionally biased region" description="Basic residues" evidence="11">
    <location>
        <begin position="496"/>
        <end position="507"/>
    </location>
</feature>
<evidence type="ECO:0000256" key="2">
    <source>
        <dbReference type="ARBA" id="ARBA00006003"/>
    </source>
</evidence>
<protein>
    <submittedName>
        <fullName evidence="12">Uncharacterized protein</fullName>
    </submittedName>
</protein>
<keyword evidence="9" id="KW-0472">Membrane</keyword>
<evidence type="ECO:0000313" key="12">
    <source>
        <dbReference type="EMBL" id="CCO18906.1"/>
    </source>
</evidence>
<dbReference type="InterPro" id="IPR050943">
    <property type="entry name" value="Glycosyltr_29_Sialyltrsf"/>
</dbReference>
<dbReference type="AlphaFoldDB" id="K8ELK2"/>
<keyword evidence="8" id="KW-0333">Golgi apparatus</keyword>
<evidence type="ECO:0000256" key="9">
    <source>
        <dbReference type="ARBA" id="ARBA00023136"/>
    </source>
</evidence>
<evidence type="ECO:0000256" key="11">
    <source>
        <dbReference type="SAM" id="MobiDB-lite"/>
    </source>
</evidence>
<reference evidence="12 13" key="1">
    <citation type="submission" date="2011-10" db="EMBL/GenBank/DDBJ databases">
        <authorList>
            <person name="Genoscope - CEA"/>
        </authorList>
    </citation>
    <scope>NUCLEOTIDE SEQUENCE [LARGE SCALE GENOMIC DNA]</scope>
    <source>
        <strain evidence="12 13">RCC 1105</strain>
    </source>
</reference>
<evidence type="ECO:0000256" key="7">
    <source>
        <dbReference type="ARBA" id="ARBA00022989"/>
    </source>
</evidence>
<dbReference type="Gene3D" id="3.90.1480.20">
    <property type="entry name" value="Glycosyl transferase family 29"/>
    <property type="match status" value="1"/>
</dbReference>
<feature type="compositionally biased region" description="Basic and acidic residues" evidence="11">
    <location>
        <begin position="85"/>
        <end position="123"/>
    </location>
</feature>
<dbReference type="GeneID" id="19012565"/>
<keyword evidence="13" id="KW-1185">Reference proteome</keyword>
<dbReference type="EMBL" id="FO082267">
    <property type="protein sequence ID" value="CCO18906.1"/>
    <property type="molecule type" value="Genomic_DNA"/>
</dbReference>
<feature type="region of interest" description="Disordered" evidence="11">
    <location>
        <begin position="491"/>
        <end position="551"/>
    </location>
</feature>
<name>K8ELK2_9CHLO</name>
<dbReference type="InterPro" id="IPR038578">
    <property type="entry name" value="GT29-like_sf"/>
</dbReference>
<dbReference type="GO" id="GO:0008373">
    <property type="term" value="F:sialyltransferase activity"/>
    <property type="evidence" value="ECO:0007669"/>
    <property type="project" value="InterPro"/>
</dbReference>
<keyword evidence="5" id="KW-0812">Transmembrane</keyword>
<feature type="region of interest" description="Disordered" evidence="11">
    <location>
        <begin position="48"/>
        <end position="170"/>
    </location>
</feature>
<keyword evidence="10" id="KW-0325">Glycoprotein</keyword>
<feature type="compositionally biased region" description="Basic and acidic residues" evidence="11">
    <location>
        <begin position="155"/>
        <end position="170"/>
    </location>
</feature>
<dbReference type="RefSeq" id="XP_007509791.1">
    <property type="nucleotide sequence ID" value="XM_007509729.1"/>
</dbReference>
<keyword evidence="6" id="KW-0735">Signal-anchor</keyword>
<dbReference type="OrthoDB" id="10264956at2759"/>
<organism evidence="12 13">
    <name type="scientific">Bathycoccus prasinos</name>
    <dbReference type="NCBI Taxonomy" id="41875"/>
    <lineage>
        <taxon>Eukaryota</taxon>
        <taxon>Viridiplantae</taxon>
        <taxon>Chlorophyta</taxon>
        <taxon>Mamiellophyceae</taxon>
        <taxon>Mamiellales</taxon>
        <taxon>Bathycoccaceae</taxon>
        <taxon>Bathycoccus</taxon>
    </lineage>
</organism>
<evidence type="ECO:0000256" key="8">
    <source>
        <dbReference type="ARBA" id="ARBA00023034"/>
    </source>
</evidence>
<keyword evidence="4" id="KW-0808">Transferase</keyword>
<keyword evidence="7" id="KW-1133">Transmembrane helix</keyword>
<evidence type="ECO:0000256" key="4">
    <source>
        <dbReference type="ARBA" id="ARBA00022679"/>
    </source>
</evidence>
<feature type="compositionally biased region" description="Basic and acidic residues" evidence="11">
    <location>
        <begin position="532"/>
        <end position="551"/>
    </location>
</feature>
<gene>
    <name evidence="12" type="ordered locus">Bathy12g03090</name>
</gene>
<evidence type="ECO:0000256" key="10">
    <source>
        <dbReference type="ARBA" id="ARBA00023180"/>
    </source>
</evidence>
<keyword evidence="3" id="KW-0328">Glycosyltransferase</keyword>
<comment type="subcellular location">
    <subcellularLocation>
        <location evidence="1">Golgi apparatus membrane</location>
        <topology evidence="1">Single-pass type II membrane protein</topology>
    </subcellularLocation>
</comment>
<evidence type="ECO:0000313" key="13">
    <source>
        <dbReference type="Proteomes" id="UP000198341"/>
    </source>
</evidence>
<dbReference type="eggNOG" id="KOG2692">
    <property type="taxonomic scope" value="Eukaryota"/>
</dbReference>
<evidence type="ECO:0000256" key="1">
    <source>
        <dbReference type="ARBA" id="ARBA00004323"/>
    </source>
</evidence>
<dbReference type="GO" id="GO:0000139">
    <property type="term" value="C:Golgi membrane"/>
    <property type="evidence" value="ECO:0007669"/>
    <property type="project" value="UniProtKB-SubCell"/>
</dbReference>
<dbReference type="Pfam" id="PF00777">
    <property type="entry name" value="Glyco_transf_29"/>
    <property type="match status" value="1"/>
</dbReference>
<proteinExistence type="inferred from homology"/>
<dbReference type="PANTHER" id="PTHR11987">
    <property type="entry name" value="ALPHA-2,8-SIALYLTRANSFERASE"/>
    <property type="match status" value="1"/>
</dbReference>
<sequence>MSSNAHTRSGLRKKTGRKKRAIVLLLLLLIVVLVVAFQCVRIEVVSSDEDEEKAEGAGARVALPCDPSSSEELKHQQQQSSSSSRMRENDDVNDGKARRTKSSAKERSCEDPERVDSLIRSHACETGASGEHVQVQLRAMPRKPSSSDAQEEEEETKKSHNDDNKNNIERRIRKKRRKLLNNVEDVDPEMENQEMNRVLERFRSGRMRVDGTRNIFHDPEDGKAASTLKTYKTCAVVGNSGTLQKTAYGAMIDSAEAVFRVNDGVAKRGCSLYAGSRTTVRVVDAKALGKMEILADDEEEGTTSTTTNSFSRSRNETMVVLVNADEHERETIASSEYFNHAKSVKRVHEDVQDGASVLMHSFREHLAKVGKMQGAGGNVPSTGMITYYLALRLCDFVGLYGFGLYVEKERVENTPSSGKKKSVAPVTAVHDFYRYYDAKRNVELGMRQTHSFDTERMLMSLISRSTGRSKLCGFKKDGDEDEVTKRIRREQDRRARQLARRTGRGKVKGGSASNSNAASASSESANTGVSVAEEKPIEHAVDWEARLGDAG</sequence>